<accession>A0ABR9QF34</accession>
<feature type="compositionally biased region" description="Basic and acidic residues" evidence="1">
    <location>
        <begin position="78"/>
        <end position="90"/>
    </location>
</feature>
<keyword evidence="2" id="KW-1133">Transmembrane helix</keyword>
<name>A0ABR9QF34_9BACI</name>
<feature type="compositionally biased region" description="Acidic residues" evidence="1">
    <location>
        <begin position="57"/>
        <end position="77"/>
    </location>
</feature>
<keyword evidence="2" id="KW-0812">Transmembrane</keyword>
<organism evidence="3 4">
    <name type="scientific">Litchfieldia luteola</name>
    <dbReference type="NCBI Taxonomy" id="682179"/>
    <lineage>
        <taxon>Bacteria</taxon>
        <taxon>Bacillati</taxon>
        <taxon>Bacillota</taxon>
        <taxon>Bacilli</taxon>
        <taxon>Bacillales</taxon>
        <taxon>Bacillaceae</taxon>
        <taxon>Litchfieldia</taxon>
    </lineage>
</organism>
<comment type="caution">
    <text evidence="3">The sequence shown here is derived from an EMBL/GenBank/DDBJ whole genome shotgun (WGS) entry which is preliminary data.</text>
</comment>
<evidence type="ECO:0000256" key="1">
    <source>
        <dbReference type="SAM" id="MobiDB-lite"/>
    </source>
</evidence>
<dbReference type="EMBL" id="JADCLJ010000007">
    <property type="protein sequence ID" value="MBE4907105.1"/>
    <property type="molecule type" value="Genomic_DNA"/>
</dbReference>
<proteinExistence type="predicted"/>
<sequence>MFKKVILSSLLTFIIITNLILWPYLYKEFKAEDTLSDSAEQSVSTETAVSEETVLPDADEVEDEKDQNDEEQEEITSEDSKEEFRVIDIK</sequence>
<protein>
    <recommendedName>
        <fullName evidence="5">Secreted protein</fullName>
    </recommendedName>
</protein>
<gene>
    <name evidence="3" type="ORF">IMZ08_03410</name>
</gene>
<evidence type="ECO:0000313" key="4">
    <source>
        <dbReference type="Proteomes" id="UP001516662"/>
    </source>
</evidence>
<evidence type="ECO:0000256" key="2">
    <source>
        <dbReference type="SAM" id="Phobius"/>
    </source>
</evidence>
<dbReference type="Proteomes" id="UP001516662">
    <property type="component" value="Unassembled WGS sequence"/>
</dbReference>
<feature type="transmembrane region" description="Helical" evidence="2">
    <location>
        <begin position="6"/>
        <end position="26"/>
    </location>
</feature>
<keyword evidence="4" id="KW-1185">Reference proteome</keyword>
<dbReference type="RefSeq" id="WP_193534582.1">
    <property type="nucleotide sequence ID" value="NZ_JADCLJ010000007.1"/>
</dbReference>
<evidence type="ECO:0000313" key="3">
    <source>
        <dbReference type="EMBL" id="MBE4907105.1"/>
    </source>
</evidence>
<feature type="region of interest" description="Disordered" evidence="1">
    <location>
        <begin position="36"/>
        <end position="90"/>
    </location>
</feature>
<keyword evidence="2" id="KW-0472">Membrane</keyword>
<reference evidence="3 4" key="1">
    <citation type="submission" date="2020-10" db="EMBL/GenBank/DDBJ databases">
        <title>Bacillus sp. HD4P25, an endophyte from a halophyte.</title>
        <authorList>
            <person name="Sun J.-Q."/>
        </authorList>
    </citation>
    <scope>NUCLEOTIDE SEQUENCE [LARGE SCALE GENOMIC DNA]</scope>
    <source>
        <strain evidence="3 4">YIM 93174</strain>
    </source>
</reference>
<evidence type="ECO:0008006" key="5">
    <source>
        <dbReference type="Google" id="ProtNLM"/>
    </source>
</evidence>
<feature type="compositionally biased region" description="Polar residues" evidence="1">
    <location>
        <begin position="36"/>
        <end position="50"/>
    </location>
</feature>